<gene>
    <name evidence="1" type="ORF">F8M49_16050</name>
</gene>
<evidence type="ECO:0000313" key="2">
    <source>
        <dbReference type="Proteomes" id="UP001275440"/>
    </source>
</evidence>
<organism evidence="1 2">
    <name type="scientific">Rhodococcus zopfii</name>
    <dbReference type="NCBI Taxonomy" id="43772"/>
    <lineage>
        <taxon>Bacteria</taxon>
        <taxon>Bacillati</taxon>
        <taxon>Actinomycetota</taxon>
        <taxon>Actinomycetes</taxon>
        <taxon>Mycobacteriales</taxon>
        <taxon>Nocardiaceae</taxon>
        <taxon>Rhodococcus</taxon>
    </lineage>
</organism>
<protein>
    <submittedName>
        <fullName evidence="1">Uncharacterized protein</fullName>
    </submittedName>
</protein>
<sequence>MSFEVLKVHSFGVGGLVLPGVSPGATAQRSELMVFTGDRIRARGIDEVVVAYVRNAEVGWSAVVGYRCNGVEDLAVGDSMVIVPTAYFAHFTNGADAGDPVEDVWEQAEIAEKEGRIERAYGGDVAITRPNGETDLLIRLV</sequence>
<name>A0ABU3WR26_9NOCA</name>
<keyword evidence="2" id="KW-1185">Reference proteome</keyword>
<reference evidence="1 2" key="1">
    <citation type="submission" date="2019-10" db="EMBL/GenBank/DDBJ databases">
        <title>Draft Genome Assembly of Rhodococcus zopfii DSM44189.</title>
        <authorList>
            <person name="Sutton J.M."/>
            <person name="Akob D.M."/>
            <person name="Bushman T.J."/>
        </authorList>
    </citation>
    <scope>NUCLEOTIDE SEQUENCE [LARGE SCALE GENOMIC DNA]</scope>
    <source>
        <strain evidence="1 2">DSM 44189</strain>
    </source>
</reference>
<dbReference type="Proteomes" id="UP001275440">
    <property type="component" value="Unassembled WGS sequence"/>
</dbReference>
<comment type="caution">
    <text evidence="1">The sequence shown here is derived from an EMBL/GenBank/DDBJ whole genome shotgun (WGS) entry which is preliminary data.</text>
</comment>
<evidence type="ECO:0000313" key="1">
    <source>
        <dbReference type="EMBL" id="MDV2476459.1"/>
    </source>
</evidence>
<accession>A0ABU3WR26</accession>
<dbReference type="EMBL" id="WBMO01000001">
    <property type="protein sequence ID" value="MDV2476459.1"/>
    <property type="molecule type" value="Genomic_DNA"/>
</dbReference>
<proteinExistence type="predicted"/>